<dbReference type="PRINTS" id="PR00111">
    <property type="entry name" value="ABHYDROLASE"/>
</dbReference>
<keyword evidence="2" id="KW-1133">Transmembrane helix</keyword>
<evidence type="ECO:0000259" key="3">
    <source>
        <dbReference type="Pfam" id="PF00561"/>
    </source>
</evidence>
<dbReference type="PANTHER" id="PTHR43798:SF5">
    <property type="entry name" value="MONOACYLGLYCEROL LIPASE ABHD6"/>
    <property type="match status" value="1"/>
</dbReference>
<gene>
    <name evidence="4" type="ORF">EAH86_00375</name>
</gene>
<keyword evidence="4" id="KW-0378">Hydrolase</keyword>
<feature type="domain" description="AB hydrolase-1" evidence="3">
    <location>
        <begin position="112"/>
        <end position="366"/>
    </location>
</feature>
<keyword evidence="5" id="KW-1185">Reference proteome</keyword>
<sequence length="419" mass="45187">MGSSDRHDQLRARDTGRRQGASGLPRRRHVSPANRSLAGLGIGLAAAGVAAAAGIAAGRVTKERHARLAVLAPAGAYAHTPDLELVVIADDGVPLHVEVDEPAPDAATGDKPTVVFSHGFCLSLESWVLQRKELIRDGHRVVTWDQRGHGRSGRGTEESCDIDQLGRDLYRVIEEVAPDGQLVLVGHSMGGMTTMALADQHPDLIRDRVVATAFVATSAGGAQLVSLGFGQYFGKLVGRFGPGVLDRLSARPGLVRTALRAGRDIEEFLVERWSFASPVPPAAVRLTGDMIFGTPLDVMADFLPTFDRHDKRDALVHFHGVEVLVLNGNHDVLTPPEHSEEIVHLIPGAEHVVIEEAGHIIMLEHPEVLNEQFAGLIERGTRAAAEGIEIARKPRVRRTVTDLAKRRRVAKARRGQSSA</sequence>
<evidence type="ECO:0000256" key="2">
    <source>
        <dbReference type="SAM" id="Phobius"/>
    </source>
</evidence>
<feature type="region of interest" description="Disordered" evidence="1">
    <location>
        <begin position="1"/>
        <end position="30"/>
    </location>
</feature>
<evidence type="ECO:0000313" key="5">
    <source>
        <dbReference type="Proteomes" id="UP000317722"/>
    </source>
</evidence>
<dbReference type="EMBL" id="RCZM01000001">
    <property type="protein sequence ID" value="TPG19022.1"/>
    <property type="molecule type" value="Genomic_DNA"/>
</dbReference>
<dbReference type="PANTHER" id="PTHR43798">
    <property type="entry name" value="MONOACYLGLYCEROL LIPASE"/>
    <property type="match status" value="1"/>
</dbReference>
<name>A0A502D2D7_9MICO</name>
<dbReference type="SUPFAM" id="SSF53474">
    <property type="entry name" value="alpha/beta-Hydrolases"/>
    <property type="match status" value="1"/>
</dbReference>
<protein>
    <submittedName>
        <fullName evidence="4">Alpha/beta hydrolase</fullName>
    </submittedName>
</protein>
<evidence type="ECO:0000313" key="4">
    <source>
        <dbReference type="EMBL" id="TPG19022.1"/>
    </source>
</evidence>
<dbReference type="GO" id="GO:0016020">
    <property type="term" value="C:membrane"/>
    <property type="evidence" value="ECO:0007669"/>
    <property type="project" value="TreeGrafter"/>
</dbReference>
<reference evidence="4 5" key="1">
    <citation type="journal article" date="2019" name="Environ. Microbiol.">
        <title>Species interactions and distinct microbial communities in high Arctic permafrost affected cryosols are associated with the CH4 and CO2 gas fluxes.</title>
        <authorList>
            <person name="Altshuler I."/>
            <person name="Hamel J."/>
            <person name="Turney S."/>
            <person name="Magnuson E."/>
            <person name="Levesque R."/>
            <person name="Greer C."/>
            <person name="Whyte L.G."/>
        </authorList>
    </citation>
    <scope>NUCLEOTIDE SEQUENCE [LARGE SCALE GENOMIC DNA]</scope>
    <source>
        <strain evidence="4 5">S9.3A</strain>
    </source>
</reference>
<keyword evidence="2" id="KW-0472">Membrane</keyword>
<dbReference type="GO" id="GO:0046464">
    <property type="term" value="P:acylglycerol catabolic process"/>
    <property type="evidence" value="ECO:0007669"/>
    <property type="project" value="TreeGrafter"/>
</dbReference>
<dbReference type="InterPro" id="IPR050266">
    <property type="entry name" value="AB_hydrolase_sf"/>
</dbReference>
<dbReference type="AlphaFoldDB" id="A0A502D2D7"/>
<keyword evidence="2" id="KW-0812">Transmembrane</keyword>
<dbReference type="GO" id="GO:0047372">
    <property type="term" value="F:monoacylglycerol lipase activity"/>
    <property type="evidence" value="ECO:0007669"/>
    <property type="project" value="TreeGrafter"/>
</dbReference>
<feature type="transmembrane region" description="Helical" evidence="2">
    <location>
        <begin position="37"/>
        <end position="57"/>
    </location>
</feature>
<dbReference type="InterPro" id="IPR000073">
    <property type="entry name" value="AB_hydrolase_1"/>
</dbReference>
<dbReference type="InterPro" id="IPR029058">
    <property type="entry name" value="AB_hydrolase_fold"/>
</dbReference>
<feature type="compositionally biased region" description="Basic and acidic residues" evidence="1">
    <location>
        <begin position="1"/>
        <end position="17"/>
    </location>
</feature>
<proteinExistence type="predicted"/>
<comment type="caution">
    <text evidence="4">The sequence shown here is derived from an EMBL/GenBank/DDBJ whole genome shotgun (WGS) entry which is preliminary data.</text>
</comment>
<dbReference type="OrthoDB" id="5422338at2"/>
<evidence type="ECO:0000256" key="1">
    <source>
        <dbReference type="SAM" id="MobiDB-lite"/>
    </source>
</evidence>
<organism evidence="4 5">
    <name type="scientific">Pedococcus bigeumensis</name>
    <dbReference type="NCBI Taxonomy" id="433644"/>
    <lineage>
        <taxon>Bacteria</taxon>
        <taxon>Bacillati</taxon>
        <taxon>Actinomycetota</taxon>
        <taxon>Actinomycetes</taxon>
        <taxon>Micrococcales</taxon>
        <taxon>Intrasporangiaceae</taxon>
        <taxon>Pedococcus</taxon>
    </lineage>
</organism>
<dbReference type="Pfam" id="PF00561">
    <property type="entry name" value="Abhydrolase_1"/>
    <property type="match status" value="1"/>
</dbReference>
<dbReference type="Proteomes" id="UP000317722">
    <property type="component" value="Unassembled WGS sequence"/>
</dbReference>
<dbReference type="Gene3D" id="3.40.50.1820">
    <property type="entry name" value="alpha/beta hydrolase"/>
    <property type="match status" value="1"/>
</dbReference>
<accession>A0A502D2D7</accession>